<dbReference type="EMBL" id="CP071250">
    <property type="protein sequence ID" value="UUF07477.1"/>
    <property type="molecule type" value="Genomic_DNA"/>
</dbReference>
<feature type="domain" description="Response regulatory" evidence="8">
    <location>
        <begin position="1"/>
        <end position="78"/>
    </location>
</feature>
<evidence type="ECO:0000256" key="3">
    <source>
        <dbReference type="ARBA" id="ARBA00023015"/>
    </source>
</evidence>
<dbReference type="GO" id="GO:0006355">
    <property type="term" value="P:regulation of DNA-templated transcription"/>
    <property type="evidence" value="ECO:0007669"/>
    <property type="project" value="TreeGrafter"/>
</dbReference>
<dbReference type="SUPFAM" id="SSF52172">
    <property type="entry name" value="CheY-like"/>
    <property type="match status" value="1"/>
</dbReference>
<proteinExistence type="predicted"/>
<sequence>MIENTYIDLIIVHIMMPKIDVYELTQRIEAYDPSNPILMVTAENQLNDIEKELVSKTDDYMVKSVHLNELVLRVSALRRHKLLIKKIIVSQTVLDHHSFTLIINGAELIYRKDSERYELNKNKYIT</sequence>
<comment type="subcellular location">
    <subcellularLocation>
        <location evidence="1">Cytoplasm</location>
    </subcellularLocation>
</comment>
<dbReference type="PROSITE" id="PS50110">
    <property type="entry name" value="RESPONSE_REGULATORY"/>
    <property type="match status" value="1"/>
</dbReference>
<evidence type="ECO:0000259" key="8">
    <source>
        <dbReference type="PROSITE" id="PS50110"/>
    </source>
</evidence>
<dbReference type="GO" id="GO:0032993">
    <property type="term" value="C:protein-DNA complex"/>
    <property type="evidence" value="ECO:0007669"/>
    <property type="project" value="TreeGrafter"/>
</dbReference>
<keyword evidence="6" id="KW-0804">Transcription</keyword>
<keyword evidence="2" id="KW-0963">Cytoplasm</keyword>
<evidence type="ECO:0000256" key="5">
    <source>
        <dbReference type="ARBA" id="ARBA00023159"/>
    </source>
</evidence>
<dbReference type="PANTHER" id="PTHR48111:SF49">
    <property type="entry name" value="HEME RESPONSE REGULATOR HSSR"/>
    <property type="match status" value="1"/>
</dbReference>
<gene>
    <name evidence="9" type="ORF">J0J70_07485</name>
</gene>
<dbReference type="InterPro" id="IPR011006">
    <property type="entry name" value="CheY-like_superfamily"/>
</dbReference>
<evidence type="ECO:0000256" key="7">
    <source>
        <dbReference type="PROSITE-ProRule" id="PRU00169"/>
    </source>
</evidence>
<dbReference type="Gene3D" id="3.40.50.2300">
    <property type="match status" value="1"/>
</dbReference>
<protein>
    <submittedName>
        <fullName evidence="9">Response regulator</fullName>
    </submittedName>
</protein>
<keyword evidence="4" id="KW-0238">DNA-binding</keyword>
<evidence type="ECO:0000256" key="1">
    <source>
        <dbReference type="ARBA" id="ARBA00004496"/>
    </source>
</evidence>
<dbReference type="AlphaFoldDB" id="A0A9Q9CP88"/>
<evidence type="ECO:0000256" key="4">
    <source>
        <dbReference type="ARBA" id="ARBA00023125"/>
    </source>
</evidence>
<dbReference type="GO" id="GO:0005829">
    <property type="term" value="C:cytosol"/>
    <property type="evidence" value="ECO:0007669"/>
    <property type="project" value="TreeGrafter"/>
</dbReference>
<dbReference type="Pfam" id="PF00072">
    <property type="entry name" value="Response_reg"/>
    <property type="match status" value="1"/>
</dbReference>
<dbReference type="GO" id="GO:0000976">
    <property type="term" value="F:transcription cis-regulatory region binding"/>
    <property type="evidence" value="ECO:0007669"/>
    <property type="project" value="TreeGrafter"/>
</dbReference>
<keyword evidence="3" id="KW-0805">Transcription regulation</keyword>
<comment type="caution">
    <text evidence="7">Lacks conserved residue(s) required for the propagation of feature annotation.</text>
</comment>
<evidence type="ECO:0000313" key="9">
    <source>
        <dbReference type="EMBL" id="UUF07477.1"/>
    </source>
</evidence>
<evidence type="ECO:0000256" key="6">
    <source>
        <dbReference type="ARBA" id="ARBA00023163"/>
    </source>
</evidence>
<evidence type="ECO:0000313" key="10">
    <source>
        <dbReference type="Proteomes" id="UP001058072"/>
    </source>
</evidence>
<dbReference type="GO" id="GO:0000156">
    <property type="term" value="F:phosphorelay response regulator activity"/>
    <property type="evidence" value="ECO:0007669"/>
    <property type="project" value="TreeGrafter"/>
</dbReference>
<reference evidence="9" key="1">
    <citation type="submission" date="2021-03" db="EMBL/GenBank/DDBJ databases">
        <title>Comparative Genomics and Metabolomics in the genus Turicibacter.</title>
        <authorList>
            <person name="Maki J."/>
            <person name="Looft T."/>
        </authorList>
    </citation>
    <scope>NUCLEOTIDE SEQUENCE</scope>
    <source>
        <strain evidence="9">ISU324</strain>
    </source>
</reference>
<dbReference type="InterPro" id="IPR001789">
    <property type="entry name" value="Sig_transdc_resp-reg_receiver"/>
</dbReference>
<keyword evidence="5" id="KW-0010">Activator</keyword>
<dbReference type="PANTHER" id="PTHR48111">
    <property type="entry name" value="REGULATOR OF RPOS"/>
    <property type="match status" value="1"/>
</dbReference>
<dbReference type="Proteomes" id="UP001058072">
    <property type="component" value="Chromosome"/>
</dbReference>
<accession>A0A9Q9CP88</accession>
<evidence type="ECO:0000256" key="2">
    <source>
        <dbReference type="ARBA" id="ARBA00022490"/>
    </source>
</evidence>
<organism evidence="9 10">
    <name type="scientific">Turicibacter bilis</name>
    <dbReference type="NCBI Taxonomy" id="2735723"/>
    <lineage>
        <taxon>Bacteria</taxon>
        <taxon>Bacillati</taxon>
        <taxon>Bacillota</taxon>
        <taxon>Erysipelotrichia</taxon>
        <taxon>Erysipelotrichales</taxon>
        <taxon>Turicibacteraceae</taxon>
        <taxon>Turicibacter</taxon>
    </lineage>
</organism>
<name>A0A9Q9CP88_9FIRM</name>
<dbReference type="InterPro" id="IPR039420">
    <property type="entry name" value="WalR-like"/>
</dbReference>
<dbReference type="RefSeq" id="WP_212724270.1">
    <property type="nucleotide sequence ID" value="NZ_CP071250.1"/>
</dbReference>